<evidence type="ECO:0000256" key="5">
    <source>
        <dbReference type="ARBA" id="ARBA00023163"/>
    </source>
</evidence>
<dbReference type="GO" id="GO:2000134">
    <property type="term" value="P:negative regulation of G1/S transition of mitotic cell cycle"/>
    <property type="evidence" value="ECO:0007669"/>
    <property type="project" value="TreeGrafter"/>
</dbReference>
<evidence type="ECO:0000256" key="4">
    <source>
        <dbReference type="ARBA" id="ARBA00023015"/>
    </source>
</evidence>
<dbReference type="InterPro" id="IPR024599">
    <property type="entry name" value="RB_N"/>
</dbReference>
<dbReference type="PANTHER" id="PTHR13742:SF17">
    <property type="entry name" value="RE32990P-RELATED"/>
    <property type="match status" value="1"/>
</dbReference>
<dbReference type="GO" id="GO:0000785">
    <property type="term" value="C:chromatin"/>
    <property type="evidence" value="ECO:0007669"/>
    <property type="project" value="TreeGrafter"/>
</dbReference>
<keyword evidence="11" id="KW-1185">Reference proteome</keyword>
<dbReference type="InterPro" id="IPR028309">
    <property type="entry name" value="RB_fam"/>
</dbReference>
<dbReference type="InterPro" id="IPR002719">
    <property type="entry name" value="RB_B"/>
</dbReference>
<evidence type="ECO:0000256" key="7">
    <source>
        <dbReference type="ARBA" id="ARBA00023306"/>
    </source>
</evidence>
<accession>A0A8S9ZKG0</accession>
<gene>
    <name evidence="10" type="ORF">Mgra_00006919</name>
</gene>
<comment type="similarity">
    <text evidence="2">Belongs to the retinoblastoma protein (RB) family.</text>
</comment>
<feature type="domain" description="Retinoblastoma-associated protein A-box" evidence="9">
    <location>
        <begin position="374"/>
        <end position="585"/>
    </location>
</feature>
<comment type="caution">
    <text evidence="10">The sequence shown here is derived from an EMBL/GenBank/DDBJ whole genome shotgun (WGS) entry which is preliminary data.</text>
</comment>
<feature type="domain" description="Retinoblastoma-associated protein N-terminal" evidence="8">
    <location>
        <begin position="77"/>
        <end position="208"/>
    </location>
</feature>
<evidence type="ECO:0000256" key="2">
    <source>
        <dbReference type="ARBA" id="ARBA00009475"/>
    </source>
</evidence>
<dbReference type="InterPro" id="IPR036915">
    <property type="entry name" value="Cyclin-like_sf"/>
</dbReference>
<evidence type="ECO:0000256" key="1">
    <source>
        <dbReference type="ARBA" id="ARBA00004123"/>
    </source>
</evidence>
<dbReference type="Pfam" id="PF01858">
    <property type="entry name" value="RB_A"/>
    <property type="match status" value="1"/>
</dbReference>
<keyword evidence="7" id="KW-0131">Cell cycle</keyword>
<keyword evidence="4" id="KW-0805">Transcription regulation</keyword>
<keyword evidence="3" id="KW-0678">Repressor</keyword>
<sequence>MEEEFVDNVSDSQAPLLEIADQPTREFLELFTKLDPTINGEIIEKAWKQYDTIGQQIILEGNPSVWMSCAFFTSVWKSTPIGHQELICHYSLLKLIELSQVSVLDFFDKLNKWTDMILASRRLIDYSNKVQSNLAVSSVIFKKLFPIFRCVFASPKYIPSEKHLTSAELFEFIWLFFIAMRKQLPFNNEDLMNSFNLLLCIVDYVYHAISISRFKNHLNSDFVRSHTNSEKTPLESLCELFEGASLDAKHLSIHWLNPKLLKLVIEDLIPFDIIEDKFNNFTVIRKSFEQLYERKMLVRAEVDERIFLRPLLGDSDIAFSDEFEAKTTSVLFGDNKHLVDTDFLIKFSSQNCLAKLSGLKKVQPPAEGKSYMITPDTVCQNSAFHSEMKQSERMEKILTLFKSEGKIFNFDFIDCQGNPREYISEQVYLFGQKFAAKFRKEENERNCLNNTEITSKIEKYISDIETLFYFLLQKILIYDQERALAMGVEMNIDLMAILQSSVLISIFICATDLILWVNDDIRTFKWITELFVDNVAPIEFYLIFELVVRSDTSLSREMIKHLNQVEECVLEELAWLSDSPIWIALKNSRSVDQFGESSAVPSSQILSKFSGNLQRNKSDLPSQIIDFFKKVYHLSSIRLTDLFERLRIVDDITRRKIWTIFEHVFRTNISLLKDRHLDQILMCCIYIITKVCSLKTTFQDIIFHYRHQPQASNRIFRDVLMKNNPEVKSGDIDVEQIERDDLISFYNKIFVPLVEEFVKKLYPSGTESKENLVPLTPMPKTSINPLSPRKIIGDRINIIPLSQYSQTIARHRSTRRYDFFKSPSKEIRNINAMINRGGNNISGNGGQTSSYFSYQ</sequence>
<dbReference type="Pfam" id="PF01857">
    <property type="entry name" value="RB_B"/>
    <property type="match status" value="1"/>
</dbReference>
<dbReference type="Gene3D" id="1.10.472.10">
    <property type="entry name" value="Cyclin-like"/>
    <property type="match status" value="2"/>
</dbReference>
<dbReference type="SMART" id="SM01367">
    <property type="entry name" value="DUF3452"/>
    <property type="match status" value="1"/>
</dbReference>
<dbReference type="GO" id="GO:0000977">
    <property type="term" value="F:RNA polymerase II transcription regulatory region sequence-specific DNA binding"/>
    <property type="evidence" value="ECO:0007669"/>
    <property type="project" value="TreeGrafter"/>
</dbReference>
<dbReference type="InterPro" id="IPR002720">
    <property type="entry name" value="RB_A"/>
</dbReference>
<dbReference type="GO" id="GO:0005667">
    <property type="term" value="C:transcription regulator complex"/>
    <property type="evidence" value="ECO:0007669"/>
    <property type="project" value="TreeGrafter"/>
</dbReference>
<evidence type="ECO:0000256" key="6">
    <source>
        <dbReference type="ARBA" id="ARBA00023242"/>
    </source>
</evidence>
<organism evidence="10 11">
    <name type="scientific">Meloidogyne graminicola</name>
    <dbReference type="NCBI Taxonomy" id="189291"/>
    <lineage>
        <taxon>Eukaryota</taxon>
        <taxon>Metazoa</taxon>
        <taxon>Ecdysozoa</taxon>
        <taxon>Nematoda</taxon>
        <taxon>Chromadorea</taxon>
        <taxon>Rhabditida</taxon>
        <taxon>Tylenchina</taxon>
        <taxon>Tylenchomorpha</taxon>
        <taxon>Tylenchoidea</taxon>
        <taxon>Meloidogynidae</taxon>
        <taxon>Meloidogyninae</taxon>
        <taxon>Meloidogyne</taxon>
    </lineage>
</organism>
<keyword evidence="5" id="KW-0804">Transcription</keyword>
<proteinExistence type="inferred from homology"/>
<reference evidence="10" key="1">
    <citation type="journal article" date="2020" name="Ecol. Evol.">
        <title>Genome structure and content of the rice root-knot nematode (Meloidogyne graminicola).</title>
        <authorList>
            <person name="Phan N.T."/>
            <person name="Danchin E.G.J."/>
            <person name="Klopp C."/>
            <person name="Perfus-Barbeoch L."/>
            <person name="Kozlowski D.K."/>
            <person name="Koutsovoulos G.D."/>
            <person name="Lopez-Roques C."/>
            <person name="Bouchez O."/>
            <person name="Zahm M."/>
            <person name="Besnard G."/>
            <person name="Bellafiore S."/>
        </authorList>
    </citation>
    <scope>NUCLEOTIDE SEQUENCE</scope>
    <source>
        <strain evidence="10">VN-18</strain>
    </source>
</reference>
<dbReference type="OrthoDB" id="844594at2759"/>
<dbReference type="GO" id="GO:0030154">
    <property type="term" value="P:cell differentiation"/>
    <property type="evidence" value="ECO:0007669"/>
    <property type="project" value="TreeGrafter"/>
</dbReference>
<name>A0A8S9ZKG0_9BILA</name>
<dbReference type="SUPFAM" id="SSF47954">
    <property type="entry name" value="Cyclin-like"/>
    <property type="match status" value="2"/>
</dbReference>
<comment type="subcellular location">
    <subcellularLocation>
        <location evidence="1">Nucleus</location>
    </subcellularLocation>
</comment>
<evidence type="ECO:0000259" key="9">
    <source>
        <dbReference type="SMART" id="SM01368"/>
    </source>
</evidence>
<dbReference type="GO" id="GO:0006357">
    <property type="term" value="P:regulation of transcription by RNA polymerase II"/>
    <property type="evidence" value="ECO:0007669"/>
    <property type="project" value="InterPro"/>
</dbReference>
<evidence type="ECO:0000313" key="11">
    <source>
        <dbReference type="Proteomes" id="UP000605970"/>
    </source>
</evidence>
<protein>
    <submittedName>
        <fullName evidence="10">Uncharacterized protein</fullName>
    </submittedName>
</protein>
<evidence type="ECO:0000259" key="8">
    <source>
        <dbReference type="SMART" id="SM01367"/>
    </source>
</evidence>
<evidence type="ECO:0000256" key="3">
    <source>
        <dbReference type="ARBA" id="ARBA00022491"/>
    </source>
</evidence>
<dbReference type="Proteomes" id="UP000605970">
    <property type="component" value="Unassembled WGS sequence"/>
</dbReference>
<dbReference type="AlphaFoldDB" id="A0A8S9ZKG0"/>
<keyword evidence="6" id="KW-0539">Nucleus</keyword>
<evidence type="ECO:0000313" key="10">
    <source>
        <dbReference type="EMBL" id="KAF7633740.1"/>
    </source>
</evidence>
<dbReference type="GO" id="GO:0005634">
    <property type="term" value="C:nucleus"/>
    <property type="evidence" value="ECO:0007669"/>
    <property type="project" value="UniProtKB-SubCell"/>
</dbReference>
<dbReference type="PANTHER" id="PTHR13742">
    <property type="entry name" value="RETINOBLASTOMA-ASSOCIATED PROTEIN RB -RELATED"/>
    <property type="match status" value="1"/>
</dbReference>
<dbReference type="SMART" id="SM01368">
    <property type="entry name" value="RB_A"/>
    <property type="match status" value="1"/>
</dbReference>
<dbReference type="Pfam" id="PF11934">
    <property type="entry name" value="DUF3452"/>
    <property type="match status" value="1"/>
</dbReference>
<dbReference type="EMBL" id="JABEBT010000071">
    <property type="protein sequence ID" value="KAF7633740.1"/>
    <property type="molecule type" value="Genomic_DNA"/>
</dbReference>
<dbReference type="Gene3D" id="1.10.472.140">
    <property type="match status" value="1"/>
</dbReference>